<evidence type="ECO:0000313" key="2">
    <source>
        <dbReference type="Proteomes" id="UP000245207"/>
    </source>
</evidence>
<comment type="caution">
    <text evidence="1">The sequence shown here is derived from an EMBL/GenBank/DDBJ whole genome shotgun (WGS) entry which is preliminary data.</text>
</comment>
<reference evidence="1 2" key="1">
    <citation type="journal article" date="2018" name="Mol. Plant">
        <title>The genome of Artemisia annua provides insight into the evolution of Asteraceae family and artemisinin biosynthesis.</title>
        <authorList>
            <person name="Shen Q."/>
            <person name="Zhang L."/>
            <person name="Liao Z."/>
            <person name="Wang S."/>
            <person name="Yan T."/>
            <person name="Shi P."/>
            <person name="Liu M."/>
            <person name="Fu X."/>
            <person name="Pan Q."/>
            <person name="Wang Y."/>
            <person name="Lv Z."/>
            <person name="Lu X."/>
            <person name="Zhang F."/>
            <person name="Jiang W."/>
            <person name="Ma Y."/>
            <person name="Chen M."/>
            <person name="Hao X."/>
            <person name="Li L."/>
            <person name="Tang Y."/>
            <person name="Lv G."/>
            <person name="Zhou Y."/>
            <person name="Sun X."/>
            <person name="Brodelius P.E."/>
            <person name="Rose J.K.C."/>
            <person name="Tang K."/>
        </authorList>
    </citation>
    <scope>NUCLEOTIDE SEQUENCE [LARGE SCALE GENOMIC DNA]</scope>
    <source>
        <strain evidence="2">cv. Huhao1</strain>
        <tissue evidence="1">Leaf</tissue>
    </source>
</reference>
<organism evidence="1 2">
    <name type="scientific">Artemisia annua</name>
    <name type="common">Sweet wormwood</name>
    <dbReference type="NCBI Taxonomy" id="35608"/>
    <lineage>
        <taxon>Eukaryota</taxon>
        <taxon>Viridiplantae</taxon>
        <taxon>Streptophyta</taxon>
        <taxon>Embryophyta</taxon>
        <taxon>Tracheophyta</taxon>
        <taxon>Spermatophyta</taxon>
        <taxon>Magnoliopsida</taxon>
        <taxon>eudicotyledons</taxon>
        <taxon>Gunneridae</taxon>
        <taxon>Pentapetalae</taxon>
        <taxon>asterids</taxon>
        <taxon>campanulids</taxon>
        <taxon>Asterales</taxon>
        <taxon>Asteraceae</taxon>
        <taxon>Asteroideae</taxon>
        <taxon>Anthemideae</taxon>
        <taxon>Artemisiinae</taxon>
        <taxon>Artemisia</taxon>
    </lineage>
</organism>
<gene>
    <name evidence="1" type="ORF">CTI12_AA292620</name>
</gene>
<dbReference type="Proteomes" id="UP000245207">
    <property type="component" value="Unassembled WGS sequence"/>
</dbReference>
<proteinExistence type="predicted"/>
<keyword evidence="2" id="KW-1185">Reference proteome</keyword>
<dbReference type="EMBL" id="PKPP01003305">
    <property type="protein sequence ID" value="PWA70098.1"/>
    <property type="molecule type" value="Genomic_DNA"/>
</dbReference>
<name>A0A2U1N9A7_ARTAN</name>
<evidence type="ECO:0000313" key="1">
    <source>
        <dbReference type="EMBL" id="PWA70098.1"/>
    </source>
</evidence>
<sequence length="119" mass="13564">MERKKVSFDLTAGSSRRHSHSDVLDTMKLRYPCIYQPVNPTADVGIPEEEENEDRRYLTPLYVFGARDIYGPESPLPPSSFEASTTTDYIIFLVDLQKLSMNAPKYVPKHLIMLALPKC</sequence>
<accession>A0A2U1N9A7</accession>
<protein>
    <submittedName>
        <fullName evidence="1">NIN-like protein</fullName>
    </submittedName>
</protein>
<dbReference type="AlphaFoldDB" id="A0A2U1N9A7"/>